<comment type="caution">
    <text evidence="11">The sequence shown here is derived from an EMBL/GenBank/DDBJ whole genome shotgun (WGS) entry which is preliminary data.</text>
</comment>
<evidence type="ECO:0000256" key="2">
    <source>
        <dbReference type="ARBA" id="ARBA00004989"/>
    </source>
</evidence>
<evidence type="ECO:0000256" key="5">
    <source>
        <dbReference type="ARBA" id="ARBA00021528"/>
    </source>
</evidence>
<dbReference type="Proteomes" id="UP000572268">
    <property type="component" value="Unassembled WGS sequence"/>
</dbReference>
<protein>
    <recommendedName>
        <fullName evidence="5">Phosphate acetyltransferase</fullName>
        <ecNumber evidence="4">2.3.1.8</ecNumber>
    </recommendedName>
    <alternativeName>
        <fullName evidence="8">Phosphotransacetylase</fullName>
    </alternativeName>
</protein>
<dbReference type="Proteomes" id="UP000570595">
    <property type="component" value="Unassembled WGS sequence"/>
</dbReference>
<dbReference type="NCBIfam" id="TIGR00651">
    <property type="entry name" value="pta"/>
    <property type="match status" value="1"/>
</dbReference>
<comment type="catalytic activity">
    <reaction evidence="1">
        <text>acetyl-CoA + phosphate = acetyl phosphate + CoA</text>
        <dbReference type="Rhea" id="RHEA:19521"/>
        <dbReference type="ChEBI" id="CHEBI:22191"/>
        <dbReference type="ChEBI" id="CHEBI:43474"/>
        <dbReference type="ChEBI" id="CHEBI:57287"/>
        <dbReference type="ChEBI" id="CHEBI:57288"/>
        <dbReference type="EC" id="2.3.1.8"/>
    </reaction>
</comment>
<evidence type="ECO:0000256" key="7">
    <source>
        <dbReference type="ARBA" id="ARBA00023315"/>
    </source>
</evidence>
<feature type="domain" description="Phosphate acetyl/butaryl transferase" evidence="9">
    <location>
        <begin position="21"/>
        <end position="334"/>
    </location>
</feature>
<dbReference type="NCBIfam" id="NF007233">
    <property type="entry name" value="PRK09653.1"/>
    <property type="match status" value="1"/>
</dbReference>
<evidence type="ECO:0000256" key="4">
    <source>
        <dbReference type="ARBA" id="ARBA00012707"/>
    </source>
</evidence>
<evidence type="ECO:0000313" key="13">
    <source>
        <dbReference type="Proteomes" id="UP000572268"/>
    </source>
</evidence>
<dbReference type="InterPro" id="IPR042113">
    <property type="entry name" value="P_AcTrfase_dom1"/>
</dbReference>
<evidence type="ECO:0000256" key="8">
    <source>
        <dbReference type="ARBA" id="ARBA00031108"/>
    </source>
</evidence>
<keyword evidence="7" id="KW-0012">Acyltransferase</keyword>
<name>A0A7J6LB04_PEROL</name>
<dbReference type="OrthoDB" id="418586at2759"/>
<dbReference type="PIRSF" id="PIRSF000428">
    <property type="entry name" value="P_Ac_trans"/>
    <property type="match status" value="1"/>
</dbReference>
<dbReference type="AlphaFoldDB" id="A0A7J6LB04"/>
<evidence type="ECO:0000256" key="3">
    <source>
        <dbReference type="ARBA" id="ARBA00005656"/>
    </source>
</evidence>
<reference evidence="12 13" key="1">
    <citation type="submission" date="2020-04" db="EMBL/GenBank/DDBJ databases">
        <title>Perkinsus olseni comparative genomics.</title>
        <authorList>
            <person name="Bogema D.R."/>
        </authorList>
    </citation>
    <scope>NUCLEOTIDE SEQUENCE [LARGE SCALE GENOMIC DNA]</scope>
    <source>
        <strain evidence="10">ATCC PRA-179</strain>
        <strain evidence="11">ATCC PRA-31</strain>
    </source>
</reference>
<evidence type="ECO:0000256" key="1">
    <source>
        <dbReference type="ARBA" id="ARBA00000705"/>
    </source>
</evidence>
<dbReference type="GO" id="GO:0008959">
    <property type="term" value="F:phosphate acetyltransferase activity"/>
    <property type="evidence" value="ECO:0007669"/>
    <property type="project" value="UniProtKB-EC"/>
</dbReference>
<dbReference type="PANTHER" id="PTHR43356">
    <property type="entry name" value="PHOSPHATE ACETYLTRANSFERASE"/>
    <property type="match status" value="1"/>
</dbReference>
<evidence type="ECO:0000259" key="9">
    <source>
        <dbReference type="Pfam" id="PF01515"/>
    </source>
</evidence>
<proteinExistence type="inferred from homology"/>
<sequence length="353" mass="37115">MLSRSTARCAPAALAGIRQRAMQTGLKKFIAFPEVTDERVIPAVAKVLKEKIAQPVLVGDREAAYKCAKANGVSLEGVRIIDPSLHPEVVEQTATVLFQKRQKKGMTLDAALDTVKNSPLMMADLMLTTGHVQGCVAGAAHTSADVARSALQTVGVKKGLKTASSFFVIAKDDITYLFADCGFCIAPSIAQLAEIAITTAQTCEDVLATTPRVAMLSFSTFGSAKHEYVTRVQEALALARKEKPDLAIDGEMQVDAAIVPEVAAKKAPASKVAGQANVLIFPDLNAGNIAYKIAERFGGFQAVGPIFQGLAYPTNDLSRGCHDEDVVDAAAVTVLQGASIPIPTGPAPGDVLN</sequence>
<keyword evidence="6" id="KW-0808">Transferase</keyword>
<dbReference type="EMBL" id="JABANN010000581">
    <property type="protein sequence ID" value="KAF4656437.1"/>
    <property type="molecule type" value="Genomic_DNA"/>
</dbReference>
<dbReference type="EMBL" id="JABAHT010000578">
    <property type="protein sequence ID" value="KAF4653917.1"/>
    <property type="molecule type" value="Genomic_DNA"/>
</dbReference>
<dbReference type="InterPro" id="IPR012147">
    <property type="entry name" value="P_Ac_Bu_trans"/>
</dbReference>
<organism evidence="11 13">
    <name type="scientific">Perkinsus olseni</name>
    <name type="common">Perkinsus atlanticus</name>
    <dbReference type="NCBI Taxonomy" id="32597"/>
    <lineage>
        <taxon>Eukaryota</taxon>
        <taxon>Sar</taxon>
        <taxon>Alveolata</taxon>
        <taxon>Perkinsozoa</taxon>
        <taxon>Perkinsea</taxon>
        <taxon>Perkinsida</taxon>
        <taxon>Perkinsidae</taxon>
        <taxon>Perkinsus</taxon>
    </lineage>
</organism>
<comment type="pathway">
    <text evidence="2">Metabolic intermediate biosynthesis; acetyl-CoA biosynthesis; acetyl-CoA from acetate: step 2/2.</text>
</comment>
<evidence type="ECO:0000313" key="11">
    <source>
        <dbReference type="EMBL" id="KAF4656437.1"/>
    </source>
</evidence>
<gene>
    <name evidence="11" type="ORF">FOL46_007832</name>
    <name evidence="10" type="ORF">FOZ61_008595</name>
</gene>
<dbReference type="InterPro" id="IPR050500">
    <property type="entry name" value="Phos_Acetyltrans/Butyryltrans"/>
</dbReference>
<dbReference type="EC" id="2.3.1.8" evidence="4"/>
<dbReference type="Pfam" id="PF01515">
    <property type="entry name" value="PTA_PTB"/>
    <property type="match status" value="1"/>
</dbReference>
<dbReference type="InterPro" id="IPR002505">
    <property type="entry name" value="PTA_PTB"/>
</dbReference>
<dbReference type="InterPro" id="IPR004614">
    <property type="entry name" value="P_AcTrfase"/>
</dbReference>
<evidence type="ECO:0000313" key="10">
    <source>
        <dbReference type="EMBL" id="KAF4653917.1"/>
    </source>
</evidence>
<dbReference type="PANTHER" id="PTHR43356:SF3">
    <property type="entry name" value="PHOSPHATE ACETYLTRANSFERASE"/>
    <property type="match status" value="1"/>
</dbReference>
<dbReference type="SUPFAM" id="SSF53659">
    <property type="entry name" value="Isocitrate/Isopropylmalate dehydrogenase-like"/>
    <property type="match status" value="1"/>
</dbReference>
<accession>A0A7J6LB04</accession>
<comment type="similarity">
    <text evidence="3">Belongs to the phosphate acetyltransferase and butyryltransferase family.</text>
</comment>
<dbReference type="InterPro" id="IPR042112">
    <property type="entry name" value="P_AcTrfase_dom2"/>
</dbReference>
<dbReference type="Gene3D" id="3.40.50.10750">
    <property type="entry name" value="Isocitrate/Isopropylmalate dehydrogenase-like"/>
    <property type="match status" value="1"/>
</dbReference>
<dbReference type="Gene3D" id="3.40.50.10950">
    <property type="match status" value="1"/>
</dbReference>
<evidence type="ECO:0000313" key="12">
    <source>
        <dbReference type="Proteomes" id="UP000570595"/>
    </source>
</evidence>
<evidence type="ECO:0000256" key="6">
    <source>
        <dbReference type="ARBA" id="ARBA00022679"/>
    </source>
</evidence>